<keyword evidence="2" id="KW-0408">Iron</keyword>
<feature type="domain" description="FAD-binding FR-type" evidence="5">
    <location>
        <begin position="107"/>
        <end position="207"/>
    </location>
</feature>
<dbReference type="Gene3D" id="3.40.50.80">
    <property type="entry name" value="Nucleotide-binding domain of ferredoxin-NADP reductase (FNR) module"/>
    <property type="match status" value="1"/>
</dbReference>
<dbReference type="InterPro" id="IPR050415">
    <property type="entry name" value="MRET"/>
</dbReference>
<gene>
    <name evidence="6" type="primary">ascD</name>
    <name evidence="6" type="ORF">DSM104443_04217</name>
</gene>
<dbReference type="PANTHER" id="PTHR47354">
    <property type="entry name" value="NADH OXIDOREDUCTASE HCR"/>
    <property type="match status" value="1"/>
</dbReference>
<evidence type="ECO:0000313" key="7">
    <source>
        <dbReference type="Proteomes" id="UP000501534"/>
    </source>
</evidence>
<dbReference type="InterPro" id="IPR001433">
    <property type="entry name" value="OxRdtase_FAD/NAD-bd"/>
</dbReference>
<dbReference type="InterPro" id="IPR039261">
    <property type="entry name" value="FNR_nucleotide-bd"/>
</dbReference>
<keyword evidence="2" id="KW-0411">Iron-sulfur</keyword>
<dbReference type="InterPro" id="IPR017938">
    <property type="entry name" value="Riboflavin_synthase-like_b-brl"/>
</dbReference>
<keyword evidence="2" id="KW-0001">2Fe-2S</keyword>
<protein>
    <submittedName>
        <fullName evidence="6">CDP-6-deoxy-L-threo-D-glycero-4-hexulose-3-dehydrase reductase</fullName>
        <ecNumber evidence="6">1.17.1.-</ecNumber>
    </submittedName>
</protein>
<dbReference type="GO" id="GO:0051537">
    <property type="term" value="F:2 iron, 2 sulfur cluster binding"/>
    <property type="evidence" value="ECO:0007669"/>
    <property type="project" value="UniProtKB-KW"/>
</dbReference>
<dbReference type="PROSITE" id="PS51085">
    <property type="entry name" value="2FE2S_FER_2"/>
    <property type="match status" value="1"/>
</dbReference>
<dbReference type="InterPro" id="IPR017927">
    <property type="entry name" value="FAD-bd_FR_type"/>
</dbReference>
<dbReference type="PANTHER" id="PTHR47354:SF5">
    <property type="entry name" value="PROTEIN RFBI"/>
    <property type="match status" value="1"/>
</dbReference>
<dbReference type="CDD" id="cd00207">
    <property type="entry name" value="fer2"/>
    <property type="match status" value="1"/>
</dbReference>
<dbReference type="PRINTS" id="PR00410">
    <property type="entry name" value="PHEHYDRXLASE"/>
</dbReference>
<dbReference type="Gene3D" id="3.10.20.30">
    <property type="match status" value="1"/>
</dbReference>
<name>A0A6M4H316_9PROT</name>
<dbReference type="Proteomes" id="UP000501534">
    <property type="component" value="Chromosome"/>
</dbReference>
<proteinExistence type="predicted"/>
<dbReference type="InterPro" id="IPR012675">
    <property type="entry name" value="Beta-grasp_dom_sf"/>
</dbReference>
<keyword evidence="7" id="KW-1185">Reference proteome</keyword>
<comment type="cofactor">
    <cofactor evidence="1">
        <name>FAD</name>
        <dbReference type="ChEBI" id="CHEBI:57692"/>
    </cofactor>
</comment>
<dbReference type="InterPro" id="IPR001041">
    <property type="entry name" value="2Fe-2S_ferredoxin-type"/>
</dbReference>
<dbReference type="EC" id="1.17.1.-" evidence="6"/>
<keyword evidence="2" id="KW-0479">Metal-binding</keyword>
<organism evidence="6 7">
    <name type="scientific">Usitatibacter rugosus</name>
    <dbReference type="NCBI Taxonomy" id="2732067"/>
    <lineage>
        <taxon>Bacteria</taxon>
        <taxon>Pseudomonadati</taxon>
        <taxon>Pseudomonadota</taxon>
        <taxon>Betaproteobacteria</taxon>
        <taxon>Nitrosomonadales</taxon>
        <taxon>Usitatibacteraceae</taxon>
        <taxon>Usitatibacter</taxon>
    </lineage>
</organism>
<dbReference type="EMBL" id="CP053069">
    <property type="protein sequence ID" value="QJR13123.1"/>
    <property type="molecule type" value="Genomic_DNA"/>
</dbReference>
<comment type="cofactor">
    <cofactor evidence="3">
        <name>[2Fe-2S] cluster</name>
        <dbReference type="ChEBI" id="CHEBI:190135"/>
    </cofactor>
</comment>
<dbReference type="SUPFAM" id="SSF63380">
    <property type="entry name" value="Riboflavin synthase domain-like"/>
    <property type="match status" value="1"/>
</dbReference>
<evidence type="ECO:0000259" key="4">
    <source>
        <dbReference type="PROSITE" id="PS51085"/>
    </source>
</evidence>
<dbReference type="PRINTS" id="PR00371">
    <property type="entry name" value="FPNCR"/>
</dbReference>
<dbReference type="Pfam" id="PF00111">
    <property type="entry name" value="Fer2"/>
    <property type="match status" value="1"/>
</dbReference>
<keyword evidence="6" id="KW-0560">Oxidoreductase</keyword>
<dbReference type="KEGG" id="uru:DSM104443_04217"/>
<reference evidence="6 7" key="1">
    <citation type="submission" date="2020-04" db="EMBL/GenBank/DDBJ databases">
        <title>Usitatibacter rugosus gen. nov., sp. nov. and Usitatibacter palustris sp. nov., novel members of Usitatibacteraceae fam. nov. within the order Nitrosomonadales isolated from soil.</title>
        <authorList>
            <person name="Huber K.J."/>
            <person name="Neumann-Schaal M."/>
            <person name="Geppert A."/>
            <person name="Luckner M."/>
            <person name="Wanner G."/>
            <person name="Overmann J."/>
        </authorList>
    </citation>
    <scope>NUCLEOTIDE SEQUENCE [LARGE SCALE GENOMIC DNA]</scope>
    <source>
        <strain evidence="6 7">0125_3</strain>
    </source>
</reference>
<evidence type="ECO:0000256" key="1">
    <source>
        <dbReference type="ARBA" id="ARBA00001974"/>
    </source>
</evidence>
<accession>A0A6M4H316</accession>
<dbReference type="InterPro" id="IPR001709">
    <property type="entry name" value="Flavoprot_Pyr_Nucl_cyt_Rdtase"/>
</dbReference>
<dbReference type="AlphaFoldDB" id="A0A6M4H316"/>
<dbReference type="Pfam" id="PF00970">
    <property type="entry name" value="FAD_binding_6"/>
    <property type="match status" value="1"/>
</dbReference>
<dbReference type="InterPro" id="IPR008333">
    <property type="entry name" value="Cbr1-like_FAD-bd_dom"/>
</dbReference>
<dbReference type="SUPFAM" id="SSF54292">
    <property type="entry name" value="2Fe-2S ferredoxin-like"/>
    <property type="match status" value="1"/>
</dbReference>
<dbReference type="PROSITE" id="PS00197">
    <property type="entry name" value="2FE2S_FER_1"/>
    <property type="match status" value="1"/>
</dbReference>
<dbReference type="PROSITE" id="PS51384">
    <property type="entry name" value="FAD_FR"/>
    <property type="match status" value="1"/>
</dbReference>
<dbReference type="InterPro" id="IPR006058">
    <property type="entry name" value="2Fe2S_fd_BS"/>
</dbReference>
<evidence type="ECO:0000256" key="2">
    <source>
        <dbReference type="ARBA" id="ARBA00022714"/>
    </source>
</evidence>
<feature type="domain" description="2Fe-2S ferredoxin-type" evidence="4">
    <location>
        <begin position="10"/>
        <end position="100"/>
    </location>
</feature>
<dbReference type="GO" id="GO:0016491">
    <property type="term" value="F:oxidoreductase activity"/>
    <property type="evidence" value="ECO:0007669"/>
    <property type="project" value="UniProtKB-KW"/>
</dbReference>
<evidence type="ECO:0000256" key="3">
    <source>
        <dbReference type="ARBA" id="ARBA00034078"/>
    </source>
</evidence>
<dbReference type="SUPFAM" id="SSF52343">
    <property type="entry name" value="Ferredoxin reductase-like, C-terminal NADP-linked domain"/>
    <property type="match status" value="1"/>
</dbReference>
<evidence type="ECO:0000259" key="5">
    <source>
        <dbReference type="PROSITE" id="PS51384"/>
    </source>
</evidence>
<dbReference type="CDD" id="cd06189">
    <property type="entry name" value="flavin_oxioreductase"/>
    <property type="match status" value="1"/>
</dbReference>
<dbReference type="Gene3D" id="2.40.30.10">
    <property type="entry name" value="Translation factors"/>
    <property type="match status" value="1"/>
</dbReference>
<dbReference type="RefSeq" id="WP_171095926.1">
    <property type="nucleotide sequence ID" value="NZ_CP053069.1"/>
</dbReference>
<evidence type="ECO:0000313" key="6">
    <source>
        <dbReference type="EMBL" id="QJR13123.1"/>
    </source>
</evidence>
<dbReference type="InterPro" id="IPR036010">
    <property type="entry name" value="2Fe-2S_ferredoxin-like_sf"/>
</dbReference>
<sequence>MPETAAREAHTVRLEPSGHTFTVNPGETILEAALRQGVGLPYGCRNGACGACKGTLKSGEIEYGEHQERAIRPEEKAAGKALTCVVKPLTDVVYELRELTGAKDLQIRTLPARVEKVETPAEDVRVLYLKLPAAERMQFLAGQYIDILMKDGKRRSFSMANAPHDDQFLQLHIRKAPGGAFSKYVFEEMKERAILRFEGPLGTFYLREDSDKPAIFVAGGTGFAPIKAVIEHMFHNKMDREIVLYWGARSKSDLYLPDLPPKWAAEHPNFSYIPVLSEPKPEDQWTGRTGFVHQAVLDDFPSLSGYQVYACGAPAMTDVAKDSFLSQRELPEDEFFCDAFTYSVDPKK</sequence>
<dbReference type="Pfam" id="PF00175">
    <property type="entry name" value="NAD_binding_1"/>
    <property type="match status" value="1"/>
</dbReference>